<keyword evidence="3" id="KW-0436">Ligase</keyword>
<dbReference type="Pfam" id="PF13193">
    <property type="entry name" value="AMP-binding_C"/>
    <property type="match status" value="1"/>
</dbReference>
<gene>
    <name evidence="3" type="ORF">MetMK1DRAFT_00027310</name>
</gene>
<organism evidence="3 4">
    <name type="scientific">Metallosphaera yellowstonensis MK1</name>
    <dbReference type="NCBI Taxonomy" id="671065"/>
    <lineage>
        <taxon>Archaea</taxon>
        <taxon>Thermoproteota</taxon>
        <taxon>Thermoprotei</taxon>
        <taxon>Sulfolobales</taxon>
        <taxon>Sulfolobaceae</taxon>
        <taxon>Metallosphaera</taxon>
    </lineage>
</organism>
<dbReference type="InterPro" id="IPR025110">
    <property type="entry name" value="AMP-bd_C"/>
</dbReference>
<dbReference type="SUPFAM" id="SSF56801">
    <property type="entry name" value="Acetyl-CoA synthetase-like"/>
    <property type="match status" value="1"/>
</dbReference>
<dbReference type="HOGENOM" id="CLU_000022_59_0_2"/>
<dbReference type="InterPro" id="IPR045851">
    <property type="entry name" value="AMP-bd_C_sf"/>
</dbReference>
<feature type="domain" description="AMP-binding enzyme C-terminal" evidence="2">
    <location>
        <begin position="382"/>
        <end position="449"/>
    </location>
</feature>
<evidence type="ECO:0000313" key="3">
    <source>
        <dbReference type="EMBL" id="EHP68304.1"/>
    </source>
</evidence>
<dbReference type="GO" id="GO:0016405">
    <property type="term" value="F:CoA-ligase activity"/>
    <property type="evidence" value="ECO:0007669"/>
    <property type="project" value="TreeGrafter"/>
</dbReference>
<dbReference type="Proteomes" id="UP000003980">
    <property type="component" value="Unassembled WGS sequence"/>
</dbReference>
<sequence length="450" mass="49907">MSLASLLYRWGVNRPNSPFIGSLTYSQVSKKVAGLARSLPTHGVIAHFMFNSPEAIMAYLAGFWAGTKVIAIDPLTSSEDLAYILNDSKPDVILVDEEIAEREKSVLTSFRFMIPKFNEEINAKPYEYDEDEPGLSYYYAGIAGRTMEVIHSAQRVELNSRILYQSLGLSEIRTILTVPLAHVLGGSVLGVTLEAGGLIVPVRKFSASGAIEIINTYKVNYLATVPMVYDSLIQQGGSISSLEVCISTAAPLFPSTVNEFKQKFGKNIIQQYGFTEGLVVTLQPKEFSDRITIGSPLKGAEIKIIKEDGSLAREGEVGELWVKAPWLMLGYKDRSETARVMEGDWLKTGDLVSVDSAGLLYFKGVKKRMLKYKGYPIFPRDLEIILESHPAVQSTRVIGEDAGNLGQQPVAYVVLKKGYNISSDELLEYVNQKVAFYKRLKKVYIVEKLE</sequence>
<dbReference type="STRING" id="671065.MetMK1DRAFT_00027310"/>
<proteinExistence type="predicted"/>
<evidence type="ECO:0000259" key="1">
    <source>
        <dbReference type="Pfam" id="PF00501"/>
    </source>
</evidence>
<dbReference type="OrthoDB" id="193284at2157"/>
<dbReference type="RefSeq" id="WP_009074564.1">
    <property type="nucleotide sequence ID" value="NZ_JH597770.1"/>
</dbReference>
<dbReference type="PANTHER" id="PTHR24096">
    <property type="entry name" value="LONG-CHAIN-FATTY-ACID--COA LIGASE"/>
    <property type="match status" value="1"/>
</dbReference>
<evidence type="ECO:0000313" key="4">
    <source>
        <dbReference type="Proteomes" id="UP000003980"/>
    </source>
</evidence>
<dbReference type="InterPro" id="IPR000873">
    <property type="entry name" value="AMP-dep_synth/lig_dom"/>
</dbReference>
<feature type="domain" description="AMP-dependent synthetase/ligase" evidence="1">
    <location>
        <begin position="22"/>
        <end position="331"/>
    </location>
</feature>
<dbReference type="AlphaFoldDB" id="H2C828"/>
<dbReference type="Gene3D" id="3.40.50.12780">
    <property type="entry name" value="N-terminal domain of ligase-like"/>
    <property type="match status" value="1"/>
</dbReference>
<evidence type="ECO:0000259" key="2">
    <source>
        <dbReference type="Pfam" id="PF13193"/>
    </source>
</evidence>
<reference evidence="3 4" key="1">
    <citation type="submission" date="2012-01" db="EMBL/GenBank/DDBJ databases">
        <title>Improved High-Quality Draft sequence of Metallosphaera yellowstonensis MK1.</title>
        <authorList>
            <consortium name="US DOE Joint Genome Institute"/>
            <person name="Lucas S."/>
            <person name="Han J."/>
            <person name="Cheng J.-F."/>
            <person name="Goodwin L."/>
            <person name="Pitluck S."/>
            <person name="Peters L."/>
            <person name="Teshima H."/>
            <person name="Detter J.C."/>
            <person name="Han C."/>
            <person name="Tapia R."/>
            <person name="Land M."/>
            <person name="Hauser L."/>
            <person name="Kyrpides N."/>
            <person name="Kozubal M."/>
            <person name="Macur R.E."/>
            <person name="Jay Z."/>
            <person name="Inskeep W."/>
            <person name="Woyke T."/>
        </authorList>
    </citation>
    <scope>NUCLEOTIDE SEQUENCE [LARGE SCALE GENOMIC DNA]</scope>
    <source>
        <strain evidence="3 4">MK1</strain>
    </source>
</reference>
<keyword evidence="4" id="KW-1185">Reference proteome</keyword>
<dbReference type="InterPro" id="IPR042099">
    <property type="entry name" value="ANL_N_sf"/>
</dbReference>
<name>H2C828_9CREN</name>
<dbReference type="Gene3D" id="3.30.300.30">
    <property type="match status" value="1"/>
</dbReference>
<dbReference type="EMBL" id="JH597770">
    <property type="protein sequence ID" value="EHP68304.1"/>
    <property type="molecule type" value="Genomic_DNA"/>
</dbReference>
<accession>H2C828</accession>
<dbReference type="eggNOG" id="arCOG00857">
    <property type="taxonomic scope" value="Archaea"/>
</dbReference>
<dbReference type="Pfam" id="PF00501">
    <property type="entry name" value="AMP-binding"/>
    <property type="match status" value="1"/>
</dbReference>
<protein>
    <submittedName>
        <fullName evidence="3">Acyl-CoA synthetase (AMP-forming)/AMP-acid ligase II</fullName>
    </submittedName>
</protein>